<evidence type="ECO:0000256" key="1">
    <source>
        <dbReference type="SAM" id="MobiDB-lite"/>
    </source>
</evidence>
<dbReference type="RefSeq" id="WP_380319865.1">
    <property type="nucleotide sequence ID" value="NZ_JBHYPW010000010.1"/>
</dbReference>
<feature type="domain" description="AB hydrolase-1" evidence="2">
    <location>
        <begin position="64"/>
        <end position="254"/>
    </location>
</feature>
<dbReference type="Pfam" id="PF00561">
    <property type="entry name" value="Abhydrolase_1"/>
    <property type="match status" value="1"/>
</dbReference>
<dbReference type="PANTHER" id="PTHR43194">
    <property type="entry name" value="HYDROLASE ALPHA/BETA FOLD FAMILY"/>
    <property type="match status" value="1"/>
</dbReference>
<dbReference type="InterPro" id="IPR029058">
    <property type="entry name" value="AB_hydrolase_fold"/>
</dbReference>
<evidence type="ECO:0000313" key="3">
    <source>
        <dbReference type="EMBL" id="MFE1351439.1"/>
    </source>
</evidence>
<evidence type="ECO:0000313" key="4">
    <source>
        <dbReference type="Proteomes" id="UP001599542"/>
    </source>
</evidence>
<dbReference type="InterPro" id="IPR050228">
    <property type="entry name" value="Carboxylesterase_BioH"/>
</dbReference>
<keyword evidence="4" id="KW-1185">Reference proteome</keyword>
<dbReference type="SUPFAM" id="SSF53474">
    <property type="entry name" value="alpha/beta-Hydrolases"/>
    <property type="match status" value="1"/>
</dbReference>
<gene>
    <name evidence="3" type="ORF">ACFW6T_05540</name>
</gene>
<proteinExistence type="predicted"/>
<dbReference type="EMBL" id="JBHYPX010000006">
    <property type="protein sequence ID" value="MFE1351439.1"/>
    <property type="molecule type" value="Genomic_DNA"/>
</dbReference>
<accession>A0ABW6GFP4</accession>
<sequence length="297" mass="31351">MTDAAARPVDTGAVEGRFERPHATLAYSTTGRRGPFVVHAHGALSSRAHERRAGLFDWTPVTATHRLARYDARGHGESTGRAVSADYRYASLAADLLALCDHLSPGVPVSGFGASMGSATVLWAALARPERFDRLVLAIPAVAWAAREPRRSGLRAAAALVERRGRGVLETAARLSGPPAVLAGAPRYTTEFDLAEPLLPAALRASAESDLPAPEALRGLTHPVLLLAWDTDPRHPLATARTLAAHLPNARLHVSHTLADVRSWGRRAAAFVAEGERSGGDRGTPGDGSAYGNGWTG</sequence>
<keyword evidence="3" id="KW-0378">Hydrolase</keyword>
<reference evidence="3 4" key="1">
    <citation type="submission" date="2024-09" db="EMBL/GenBank/DDBJ databases">
        <title>The Natural Products Discovery Center: Release of the First 8490 Sequenced Strains for Exploring Actinobacteria Biosynthetic Diversity.</title>
        <authorList>
            <person name="Kalkreuter E."/>
            <person name="Kautsar S.A."/>
            <person name="Yang D."/>
            <person name="Bader C.D."/>
            <person name="Teijaro C.N."/>
            <person name="Fluegel L."/>
            <person name="Davis C.M."/>
            <person name="Simpson J.R."/>
            <person name="Lauterbach L."/>
            <person name="Steele A.D."/>
            <person name="Gui C."/>
            <person name="Meng S."/>
            <person name="Li G."/>
            <person name="Viehrig K."/>
            <person name="Ye F."/>
            <person name="Su P."/>
            <person name="Kiefer A.F."/>
            <person name="Nichols A."/>
            <person name="Cepeda A.J."/>
            <person name="Yan W."/>
            <person name="Fan B."/>
            <person name="Jiang Y."/>
            <person name="Adhikari A."/>
            <person name="Zheng C.-J."/>
            <person name="Schuster L."/>
            <person name="Cowan T.M."/>
            <person name="Smanski M.J."/>
            <person name="Chevrette M.G."/>
            <person name="De Carvalho L.P.S."/>
            <person name="Shen B."/>
        </authorList>
    </citation>
    <scope>NUCLEOTIDE SEQUENCE [LARGE SCALE GENOMIC DNA]</scope>
    <source>
        <strain evidence="3 4">NPDC058753</strain>
    </source>
</reference>
<dbReference type="PANTHER" id="PTHR43194:SF2">
    <property type="entry name" value="PEROXISOMAL MEMBRANE PROTEIN LPX1"/>
    <property type="match status" value="1"/>
</dbReference>
<evidence type="ECO:0000259" key="2">
    <source>
        <dbReference type="Pfam" id="PF00561"/>
    </source>
</evidence>
<dbReference type="Proteomes" id="UP001599542">
    <property type="component" value="Unassembled WGS sequence"/>
</dbReference>
<dbReference type="GO" id="GO:0016787">
    <property type="term" value="F:hydrolase activity"/>
    <property type="evidence" value="ECO:0007669"/>
    <property type="project" value="UniProtKB-KW"/>
</dbReference>
<name>A0ABW6GFP4_9ACTN</name>
<protein>
    <submittedName>
        <fullName evidence="3">Alpha/beta fold hydrolase</fullName>
    </submittedName>
</protein>
<organism evidence="3 4">
    <name type="scientific">Kitasatospora phosalacinea</name>
    <dbReference type="NCBI Taxonomy" id="2065"/>
    <lineage>
        <taxon>Bacteria</taxon>
        <taxon>Bacillati</taxon>
        <taxon>Actinomycetota</taxon>
        <taxon>Actinomycetes</taxon>
        <taxon>Kitasatosporales</taxon>
        <taxon>Streptomycetaceae</taxon>
        <taxon>Kitasatospora</taxon>
    </lineage>
</organism>
<feature type="compositionally biased region" description="Gly residues" evidence="1">
    <location>
        <begin position="281"/>
        <end position="297"/>
    </location>
</feature>
<dbReference type="Gene3D" id="3.40.50.1820">
    <property type="entry name" value="alpha/beta hydrolase"/>
    <property type="match status" value="1"/>
</dbReference>
<feature type="region of interest" description="Disordered" evidence="1">
    <location>
        <begin position="275"/>
        <end position="297"/>
    </location>
</feature>
<dbReference type="InterPro" id="IPR000073">
    <property type="entry name" value="AB_hydrolase_1"/>
</dbReference>
<comment type="caution">
    <text evidence="3">The sequence shown here is derived from an EMBL/GenBank/DDBJ whole genome shotgun (WGS) entry which is preliminary data.</text>
</comment>